<name>A0A4Z2ET85_9TELE</name>
<feature type="compositionally biased region" description="Basic and acidic residues" evidence="1">
    <location>
        <begin position="36"/>
        <end position="64"/>
    </location>
</feature>
<dbReference type="Proteomes" id="UP000314294">
    <property type="component" value="Unassembled WGS sequence"/>
</dbReference>
<comment type="caution">
    <text evidence="2">The sequence shown here is derived from an EMBL/GenBank/DDBJ whole genome shotgun (WGS) entry which is preliminary data.</text>
</comment>
<dbReference type="EMBL" id="SRLO01002920">
    <property type="protein sequence ID" value="TNN32116.1"/>
    <property type="molecule type" value="Genomic_DNA"/>
</dbReference>
<protein>
    <submittedName>
        <fullName evidence="2">Uncharacterized protein</fullName>
    </submittedName>
</protein>
<dbReference type="AlphaFoldDB" id="A0A4Z2ET85"/>
<reference evidence="2 3" key="1">
    <citation type="submission" date="2019-03" db="EMBL/GenBank/DDBJ databases">
        <title>First draft genome of Liparis tanakae, snailfish: a comprehensive survey of snailfish specific genes.</title>
        <authorList>
            <person name="Kim W."/>
            <person name="Song I."/>
            <person name="Jeong J.-H."/>
            <person name="Kim D."/>
            <person name="Kim S."/>
            <person name="Ryu S."/>
            <person name="Song J.Y."/>
            <person name="Lee S.K."/>
        </authorList>
    </citation>
    <scope>NUCLEOTIDE SEQUENCE [LARGE SCALE GENOMIC DNA]</scope>
    <source>
        <tissue evidence="2">Muscle</tissue>
    </source>
</reference>
<feature type="region of interest" description="Disordered" evidence="1">
    <location>
        <begin position="26"/>
        <end position="64"/>
    </location>
</feature>
<evidence type="ECO:0000313" key="2">
    <source>
        <dbReference type="EMBL" id="TNN32116.1"/>
    </source>
</evidence>
<proteinExistence type="predicted"/>
<sequence>MWGNGSSVTHTPAVSGSVVIGTNQHCAGLPATPEHMSCHWRETPECKTSSEEDLRKTSSEEDLL</sequence>
<evidence type="ECO:0000256" key="1">
    <source>
        <dbReference type="SAM" id="MobiDB-lite"/>
    </source>
</evidence>
<organism evidence="2 3">
    <name type="scientific">Liparis tanakae</name>
    <name type="common">Tanaka's snailfish</name>
    <dbReference type="NCBI Taxonomy" id="230148"/>
    <lineage>
        <taxon>Eukaryota</taxon>
        <taxon>Metazoa</taxon>
        <taxon>Chordata</taxon>
        <taxon>Craniata</taxon>
        <taxon>Vertebrata</taxon>
        <taxon>Euteleostomi</taxon>
        <taxon>Actinopterygii</taxon>
        <taxon>Neopterygii</taxon>
        <taxon>Teleostei</taxon>
        <taxon>Neoteleostei</taxon>
        <taxon>Acanthomorphata</taxon>
        <taxon>Eupercaria</taxon>
        <taxon>Perciformes</taxon>
        <taxon>Cottioidei</taxon>
        <taxon>Cottales</taxon>
        <taxon>Liparidae</taxon>
        <taxon>Liparis</taxon>
    </lineage>
</organism>
<keyword evidence="3" id="KW-1185">Reference proteome</keyword>
<gene>
    <name evidence="2" type="ORF">EYF80_057727</name>
</gene>
<evidence type="ECO:0000313" key="3">
    <source>
        <dbReference type="Proteomes" id="UP000314294"/>
    </source>
</evidence>
<accession>A0A4Z2ET85</accession>